<keyword evidence="3" id="KW-1133">Transmembrane helix</keyword>
<keyword evidence="3" id="KW-0472">Membrane</keyword>
<name>A0ABW2FW14_9ACTN</name>
<sequence>MTTHSPVDPPHALADLMSADEPAATDPATGEGGPAVPAPGRTRRRRRRPLLIALALLGVLLLGGAGAAWWTVHQLGSNIHREDGVFDRAALPDAGPRPEADPAAGKAMNILLVGSDSRGPASTGSEAQTDFEDQRGNRTDTMMVLHIPSDRSAIRAVSIPRDSWVPIPGHGEAKINAAFSWGGPRLLVATVEGVTGIRIDHYVAVDFDGFKAMVDALDGVDVTLPAAAHDPSQHVDFAAGVNHLDGARALQFVRQRHGLARGDFDRVVRQQQLLAAIAGKTLDEGVLSHPLRTKDLLDSMTRTMTVDSGFALTDMLGLASSLKNVRTSQLDFRTVPTTGTGWRQKQSVVLLDDARAAELFTAVRKDTVWPKAAKGETWKP</sequence>
<dbReference type="Gene3D" id="3.40.630.190">
    <property type="entry name" value="LCP protein"/>
    <property type="match status" value="1"/>
</dbReference>
<evidence type="ECO:0000256" key="2">
    <source>
        <dbReference type="SAM" id="MobiDB-lite"/>
    </source>
</evidence>
<dbReference type="PANTHER" id="PTHR33392">
    <property type="entry name" value="POLYISOPRENYL-TEICHOIC ACID--PEPTIDOGLYCAN TEICHOIC ACID TRANSFERASE TAGU"/>
    <property type="match status" value="1"/>
</dbReference>
<accession>A0ABW2FW14</accession>
<dbReference type="Proteomes" id="UP001596435">
    <property type="component" value="Unassembled WGS sequence"/>
</dbReference>
<dbReference type="Pfam" id="PF03816">
    <property type="entry name" value="LytR_cpsA_psr"/>
    <property type="match status" value="1"/>
</dbReference>
<organism evidence="5 6">
    <name type="scientific">Kitasatospora paranensis</name>
    <dbReference type="NCBI Taxonomy" id="258053"/>
    <lineage>
        <taxon>Bacteria</taxon>
        <taxon>Bacillati</taxon>
        <taxon>Actinomycetota</taxon>
        <taxon>Actinomycetes</taxon>
        <taxon>Kitasatosporales</taxon>
        <taxon>Streptomycetaceae</taxon>
        <taxon>Kitasatospora</taxon>
    </lineage>
</organism>
<evidence type="ECO:0000256" key="1">
    <source>
        <dbReference type="ARBA" id="ARBA00006068"/>
    </source>
</evidence>
<keyword evidence="6" id="KW-1185">Reference proteome</keyword>
<evidence type="ECO:0000313" key="6">
    <source>
        <dbReference type="Proteomes" id="UP001596435"/>
    </source>
</evidence>
<dbReference type="EMBL" id="JBHTAJ010000018">
    <property type="protein sequence ID" value="MFC7180314.1"/>
    <property type="molecule type" value="Genomic_DNA"/>
</dbReference>
<evidence type="ECO:0000259" key="4">
    <source>
        <dbReference type="Pfam" id="PF03816"/>
    </source>
</evidence>
<dbReference type="RefSeq" id="WP_345705021.1">
    <property type="nucleotide sequence ID" value="NZ_BAABKV010000001.1"/>
</dbReference>
<reference evidence="6" key="1">
    <citation type="journal article" date="2019" name="Int. J. Syst. Evol. Microbiol.">
        <title>The Global Catalogue of Microorganisms (GCM) 10K type strain sequencing project: providing services to taxonomists for standard genome sequencing and annotation.</title>
        <authorList>
            <consortium name="The Broad Institute Genomics Platform"/>
            <consortium name="The Broad Institute Genome Sequencing Center for Infectious Disease"/>
            <person name="Wu L."/>
            <person name="Ma J."/>
        </authorList>
    </citation>
    <scope>NUCLEOTIDE SEQUENCE [LARGE SCALE GENOMIC DNA]</scope>
    <source>
        <strain evidence="6">CGMCC 1.12859</strain>
    </source>
</reference>
<feature type="transmembrane region" description="Helical" evidence="3">
    <location>
        <begin position="50"/>
        <end position="72"/>
    </location>
</feature>
<dbReference type="InterPro" id="IPR004474">
    <property type="entry name" value="LytR_CpsA_psr"/>
</dbReference>
<gene>
    <name evidence="5" type="ORF">ACFQMG_12190</name>
</gene>
<keyword evidence="3" id="KW-0812">Transmembrane</keyword>
<dbReference type="InterPro" id="IPR050922">
    <property type="entry name" value="LytR/CpsA/Psr_CW_biosynth"/>
</dbReference>
<feature type="region of interest" description="Disordered" evidence="2">
    <location>
        <begin position="22"/>
        <end position="42"/>
    </location>
</feature>
<dbReference type="NCBIfam" id="TIGR00350">
    <property type="entry name" value="lytR_cpsA_psr"/>
    <property type="match status" value="1"/>
</dbReference>
<dbReference type="PANTHER" id="PTHR33392:SF6">
    <property type="entry name" value="POLYISOPRENYL-TEICHOIC ACID--PEPTIDOGLYCAN TEICHOIC ACID TRANSFERASE TAGU"/>
    <property type="match status" value="1"/>
</dbReference>
<protein>
    <submittedName>
        <fullName evidence="5">LCP family protein</fullName>
    </submittedName>
</protein>
<proteinExistence type="inferred from homology"/>
<comment type="similarity">
    <text evidence="1">Belongs to the LytR/CpsA/Psr (LCP) family.</text>
</comment>
<comment type="caution">
    <text evidence="5">The sequence shown here is derived from an EMBL/GenBank/DDBJ whole genome shotgun (WGS) entry which is preliminary data.</text>
</comment>
<feature type="domain" description="Cell envelope-related transcriptional attenuator" evidence="4">
    <location>
        <begin position="138"/>
        <end position="281"/>
    </location>
</feature>
<evidence type="ECO:0000313" key="5">
    <source>
        <dbReference type="EMBL" id="MFC7180314.1"/>
    </source>
</evidence>
<evidence type="ECO:0000256" key="3">
    <source>
        <dbReference type="SAM" id="Phobius"/>
    </source>
</evidence>